<evidence type="ECO:0000259" key="1">
    <source>
        <dbReference type="PROSITE" id="PS51085"/>
    </source>
</evidence>
<accession>U7UQG4</accession>
<evidence type="ECO:0000313" key="2">
    <source>
        <dbReference type="EMBL" id="ERT61662.1"/>
    </source>
</evidence>
<dbReference type="SUPFAM" id="SSF54292">
    <property type="entry name" value="2Fe-2S ferredoxin-like"/>
    <property type="match status" value="1"/>
</dbReference>
<dbReference type="SUPFAM" id="SSF53067">
    <property type="entry name" value="Actin-like ATPase domain"/>
    <property type="match status" value="1"/>
</dbReference>
<protein>
    <submittedName>
        <fullName evidence="2">Vitamin B12-dependent methionine synthase, activation domain protein</fullName>
    </submittedName>
</protein>
<dbReference type="Pfam" id="PF14574">
    <property type="entry name" value="RACo_C_ter"/>
    <property type="match status" value="1"/>
</dbReference>
<dbReference type="InterPro" id="IPR036010">
    <property type="entry name" value="2Fe-2S_ferredoxin-like_sf"/>
</dbReference>
<dbReference type="STRING" id="1111454.HMPREF1250_2274"/>
<keyword evidence="3" id="KW-1185">Reference proteome</keyword>
<reference evidence="2 3" key="1">
    <citation type="submission" date="2013-09" db="EMBL/GenBank/DDBJ databases">
        <authorList>
            <person name="Durkin A.S."/>
            <person name="Haft D.R."/>
            <person name="McCorrison J."/>
            <person name="Torralba M."/>
            <person name="Gillis M."/>
            <person name="Haft D.H."/>
            <person name="Methe B."/>
            <person name="Sutton G."/>
            <person name="Nelson K.E."/>
        </authorList>
    </citation>
    <scope>NUCLEOTIDE SEQUENCE [LARGE SCALE GENOMIC DNA]</scope>
    <source>
        <strain evidence="2 3">BV3C16-1</strain>
    </source>
</reference>
<dbReference type="InterPro" id="IPR052911">
    <property type="entry name" value="Corrinoid_activation_enz"/>
</dbReference>
<dbReference type="CDD" id="cd00207">
    <property type="entry name" value="fer2"/>
    <property type="match status" value="1"/>
</dbReference>
<dbReference type="Pfam" id="PF17651">
    <property type="entry name" value="Raco_middle"/>
    <property type="match status" value="1"/>
</dbReference>
<dbReference type="PROSITE" id="PS51085">
    <property type="entry name" value="2FE2S_FER_2"/>
    <property type="match status" value="1"/>
</dbReference>
<organism evidence="2 3">
    <name type="scientific">Megasphaera vaginalis</name>
    <name type="common">ex Srinivasan et al. 2021</name>
    <dbReference type="NCBI Taxonomy" id="1111454"/>
    <lineage>
        <taxon>Bacteria</taxon>
        <taxon>Bacillati</taxon>
        <taxon>Bacillota</taxon>
        <taxon>Negativicutes</taxon>
        <taxon>Veillonellales</taxon>
        <taxon>Veillonellaceae</taxon>
        <taxon>Megasphaera</taxon>
    </lineage>
</organism>
<dbReference type="eggNOG" id="COG2871">
    <property type="taxonomic scope" value="Bacteria"/>
</dbReference>
<dbReference type="InterPro" id="IPR042259">
    <property type="entry name" value="Raco-like_middle_sf"/>
</dbReference>
<dbReference type="InterPro" id="IPR041414">
    <property type="entry name" value="Raco-like_middle"/>
</dbReference>
<name>U7UQG4_9FIRM</name>
<dbReference type="GO" id="GO:0051536">
    <property type="term" value="F:iron-sulfur cluster binding"/>
    <property type="evidence" value="ECO:0007669"/>
    <property type="project" value="InterPro"/>
</dbReference>
<dbReference type="Pfam" id="PF00111">
    <property type="entry name" value="Fer2"/>
    <property type="match status" value="1"/>
</dbReference>
<dbReference type="Proteomes" id="UP000017090">
    <property type="component" value="Unassembled WGS sequence"/>
</dbReference>
<dbReference type="GO" id="GO:0008705">
    <property type="term" value="F:methionine synthase activity"/>
    <property type="evidence" value="ECO:0007669"/>
    <property type="project" value="InterPro"/>
</dbReference>
<dbReference type="Gene3D" id="3.30.420.480">
    <property type="entry name" value="Domain of unknown function (DUF4445)"/>
    <property type="match status" value="1"/>
</dbReference>
<dbReference type="InterPro" id="IPR043129">
    <property type="entry name" value="ATPase_NBD"/>
</dbReference>
<dbReference type="Gene3D" id="3.10.20.30">
    <property type="match status" value="1"/>
</dbReference>
<dbReference type="InterPro" id="IPR027980">
    <property type="entry name" value="RACo_C"/>
</dbReference>
<evidence type="ECO:0000313" key="3">
    <source>
        <dbReference type="Proteomes" id="UP000017090"/>
    </source>
</evidence>
<sequence>MTMADIRALTGSRIVPDTDTVLRLLGVGDKSARYEQYQRQVRMLIRPRAILAFEKCSLYVVMTLGAAISDYVARLFARHEEDEALWINAIADSCLFAFEEQIRKTIGDLCREKGRGVAGRREVGNGLEPESVRRILEMTEARRRIGVSMTATGMVLPSKTMCFLFDLTAHTDADAGAGINPCRQCGNDTCTLRRSAAAGRVYTCPPGESVLTFLRRNGVSLGAACGGNGSCGKCRVRLYNGHLDVTYDDLATLSAEELDRGWRLACKAVPQEPVTVCVSQGEENSFRAVGTLTEPLKKAAAGHRFGAAVDVGTTTIAVSLVDLTARKVVDTVTAVNSQRVYGADVISRIQAAAAGHAAALRRLVCRDIYGALQRLWQRYEGTFADCGEIVVASNTTMTHLLLGLDCSGLGRWPFTPVSLGGDVLPWRRIFPDYAGPAACRIRIVPGISTYVGADVVAGLYACRLDSDGKNAVFLDLGTNGEMAVAKEGMLYVASAAAGPALEGGQLSCGTGSVPGAVAAVDIIDGKAAVRTIDCAPAAGLCGTGVIEALAALLQAGFVDRSGKLAAPYFSGGFPIARKQDGTVLTLTQQDIRQVQLAKGAVRAGLEALLQHCGLTYGDVGTLYLAGGFGYFLKAEKAAAVGLLPRELAARTVNVGNTSLAGAVALLTERDGEERLRKIIASAREVALAGDAAFRQLYINYMDF</sequence>
<dbReference type="SUPFAM" id="SSF56507">
    <property type="entry name" value="Methionine synthase activation domain-like"/>
    <property type="match status" value="1"/>
</dbReference>
<dbReference type="RefSeq" id="WP_023052952.1">
    <property type="nucleotide sequence ID" value="NZ_AWXA01000008.1"/>
</dbReference>
<dbReference type="InterPro" id="IPR037010">
    <property type="entry name" value="VitB12-dep_Met_synth_activ_sf"/>
</dbReference>
<dbReference type="PANTHER" id="PTHR42895:SF2">
    <property type="entry name" value="IRON-SULFUR CLUSTER PROTEIN"/>
    <property type="match status" value="1"/>
</dbReference>
<feature type="domain" description="2Fe-2S ferredoxin-type" evidence="1">
    <location>
        <begin position="188"/>
        <end position="282"/>
    </location>
</feature>
<dbReference type="OrthoDB" id="9810588at2"/>
<dbReference type="Gene3D" id="3.40.109.40">
    <property type="match status" value="1"/>
</dbReference>
<gene>
    <name evidence="2" type="ORF">HMPREF1250_2274</name>
</gene>
<dbReference type="AlphaFoldDB" id="U7UQG4"/>
<comment type="caution">
    <text evidence="2">The sequence shown here is derived from an EMBL/GenBank/DDBJ whole genome shotgun (WGS) entry which is preliminary data.</text>
</comment>
<dbReference type="PATRIC" id="fig|1111454.3.peg.613"/>
<dbReference type="EMBL" id="AWXA01000008">
    <property type="protein sequence ID" value="ERT61662.1"/>
    <property type="molecule type" value="Genomic_DNA"/>
</dbReference>
<proteinExistence type="predicted"/>
<dbReference type="eggNOG" id="COG3894">
    <property type="taxonomic scope" value="Bacteria"/>
</dbReference>
<dbReference type="InterPro" id="IPR012675">
    <property type="entry name" value="Beta-grasp_dom_sf"/>
</dbReference>
<dbReference type="InterPro" id="IPR001041">
    <property type="entry name" value="2Fe-2S_ferredoxin-type"/>
</dbReference>
<dbReference type="PANTHER" id="PTHR42895">
    <property type="entry name" value="IRON-SULFUR CLUSTER-BINDING PROTEIN-RELATED"/>
    <property type="match status" value="1"/>
</dbReference>